<dbReference type="Pfam" id="PF21900">
    <property type="entry name" value="DUF6920"/>
    <property type="match status" value="1"/>
</dbReference>
<dbReference type="InterPro" id="IPR054213">
    <property type="entry name" value="DUF6920"/>
</dbReference>
<organism evidence="1 2">
    <name type="scientific">Donghicola tyrosinivorans</name>
    <dbReference type="NCBI Taxonomy" id="1652492"/>
    <lineage>
        <taxon>Bacteria</taxon>
        <taxon>Pseudomonadati</taxon>
        <taxon>Pseudomonadota</taxon>
        <taxon>Alphaproteobacteria</taxon>
        <taxon>Rhodobacterales</taxon>
        <taxon>Roseobacteraceae</taxon>
        <taxon>Donghicola</taxon>
    </lineage>
</organism>
<protein>
    <submittedName>
        <fullName evidence="1">Uncharacterized protein</fullName>
    </submittedName>
</protein>
<dbReference type="Proteomes" id="UP000238392">
    <property type="component" value="Unassembled WGS sequence"/>
</dbReference>
<gene>
    <name evidence="1" type="ORF">CLV74_106114</name>
</gene>
<name>A0A2T0WRT9_9RHOB</name>
<dbReference type="RefSeq" id="WP_106264494.1">
    <property type="nucleotide sequence ID" value="NZ_PVTQ01000006.1"/>
</dbReference>
<sequence>MALFKTLAASVAVAGLGVALWVGVESRRTEAEIAGNQQAVAALAAKATVPAFQTAALPEPVQRYFDYVFPEGVPQDRLVRLSAKGQFRRPGTDSFGPTTAEQVIATTTPALMFSATTPIFGVGWARAYDYFAEGKMVMKARILSALTVVDERETPLLNRISLRRWLLESALYPAALLPGGPVTWQAIDATHARAIVRADGEEASMVAEFDFSGAMVAMMAEEDGDLTLPYHGSGEHVARGDYRMVQGQRIPHRFTISRAAGGQRYPFWDGEITDISFE</sequence>
<evidence type="ECO:0000313" key="2">
    <source>
        <dbReference type="Proteomes" id="UP000238392"/>
    </source>
</evidence>
<dbReference type="EMBL" id="PVTQ01000006">
    <property type="protein sequence ID" value="PRY89412.1"/>
    <property type="molecule type" value="Genomic_DNA"/>
</dbReference>
<proteinExistence type="predicted"/>
<evidence type="ECO:0000313" key="1">
    <source>
        <dbReference type="EMBL" id="PRY89412.1"/>
    </source>
</evidence>
<comment type="caution">
    <text evidence="1">The sequence shown here is derived from an EMBL/GenBank/DDBJ whole genome shotgun (WGS) entry which is preliminary data.</text>
</comment>
<reference evidence="1 2" key="1">
    <citation type="submission" date="2018-03" db="EMBL/GenBank/DDBJ databases">
        <title>Genomic Encyclopedia of Archaeal and Bacterial Type Strains, Phase II (KMG-II): from individual species to whole genera.</title>
        <authorList>
            <person name="Goeker M."/>
        </authorList>
    </citation>
    <scope>NUCLEOTIDE SEQUENCE [LARGE SCALE GENOMIC DNA]</scope>
    <source>
        <strain evidence="1 2">DSM 100212</strain>
    </source>
</reference>
<accession>A0A2T0WRT9</accession>
<keyword evidence="2" id="KW-1185">Reference proteome</keyword>
<dbReference type="AlphaFoldDB" id="A0A2T0WRT9"/>
<dbReference type="OrthoDB" id="3671061at2"/>